<organism evidence="2 3">
    <name type="scientific">Luteolibacter luteus</name>
    <dbReference type="NCBI Taxonomy" id="2728835"/>
    <lineage>
        <taxon>Bacteria</taxon>
        <taxon>Pseudomonadati</taxon>
        <taxon>Verrucomicrobiota</taxon>
        <taxon>Verrucomicrobiia</taxon>
        <taxon>Verrucomicrobiales</taxon>
        <taxon>Verrucomicrobiaceae</taxon>
        <taxon>Luteolibacter</taxon>
    </lineage>
</organism>
<dbReference type="AlphaFoldDB" id="A0A858RSD9"/>
<protein>
    <submittedName>
        <fullName evidence="2">Uncharacterized protein</fullName>
    </submittedName>
</protein>
<dbReference type="NCBIfam" id="NF041516">
    <property type="entry name" value="PA2928_fam"/>
    <property type="match status" value="1"/>
</dbReference>
<evidence type="ECO:0000313" key="3">
    <source>
        <dbReference type="Proteomes" id="UP000501812"/>
    </source>
</evidence>
<feature type="compositionally biased region" description="Basic and acidic residues" evidence="1">
    <location>
        <begin position="200"/>
        <end position="220"/>
    </location>
</feature>
<gene>
    <name evidence="2" type="ORF">HHL09_24755</name>
</gene>
<accession>A0A858RSD9</accession>
<evidence type="ECO:0000256" key="1">
    <source>
        <dbReference type="SAM" id="MobiDB-lite"/>
    </source>
</evidence>
<feature type="region of interest" description="Disordered" evidence="1">
    <location>
        <begin position="198"/>
        <end position="220"/>
    </location>
</feature>
<dbReference type="Proteomes" id="UP000501812">
    <property type="component" value="Chromosome"/>
</dbReference>
<dbReference type="EMBL" id="CP051774">
    <property type="protein sequence ID" value="QJE98853.1"/>
    <property type="molecule type" value="Genomic_DNA"/>
</dbReference>
<proteinExistence type="predicted"/>
<dbReference type="InterPro" id="IPR048161">
    <property type="entry name" value="PA2928-like"/>
</dbReference>
<dbReference type="RefSeq" id="WP_169457339.1">
    <property type="nucleotide sequence ID" value="NZ_CP051774.1"/>
</dbReference>
<dbReference type="KEGG" id="luo:HHL09_24755"/>
<name>A0A858RSD9_9BACT</name>
<sequence>MKKFLRAFLFLILLAVAGLLFWKGRFIGGTFLSQPEIRGGIVRVTDEKGDRLYYLTTQWEKRIFRSGSRSSSSSRTVGWCNTDLWEIDAITAQPITRRRLKREQVNGDVVAMGMEQGVMWARIPELVGIRLSDGQIVANKEKIETANPSLAGMVPKPPEVGIFLTESMQPLKFTPVEGMVVRLDDARLVRIDPLTLAASEQKERSRESADAEERPKRGEKGVTIANGMDWYSMVRDLPMAQKDGRQQWLGLLAETELEQMKERHQTTHQMDFTTPRRHRLYRAELRKEESFMGARWVYENPAVLPESPEFLMGGLLTSESGSTGDTSRMTAMYRRDPDSVFVLSRDRLGEEGRMQMARIAGPAGNAVWSIALPISNMSAWIPGEARAILLGPCPSAEKSPQAEEGENAAQHVISVDLKTGEMKTFNPDLNRNWKVEGEK</sequence>
<keyword evidence="3" id="KW-1185">Reference proteome</keyword>
<evidence type="ECO:0000313" key="2">
    <source>
        <dbReference type="EMBL" id="QJE98853.1"/>
    </source>
</evidence>
<reference evidence="2 3" key="1">
    <citation type="submission" date="2020-04" db="EMBL/GenBank/DDBJ databases">
        <title>Luteolibacter sp. G-1-1-1 isolated from soil.</title>
        <authorList>
            <person name="Dahal R.H."/>
        </authorList>
    </citation>
    <scope>NUCLEOTIDE SEQUENCE [LARGE SCALE GENOMIC DNA]</scope>
    <source>
        <strain evidence="2 3">G-1-1-1</strain>
    </source>
</reference>